<dbReference type="InterPro" id="IPR004871">
    <property type="entry name" value="RSE1/DDB1/CPSF1_C"/>
</dbReference>
<dbReference type="Gene3D" id="2.130.10.10">
    <property type="entry name" value="YVTN repeat-like/Quinoprotein amine dehydrogenase"/>
    <property type="match status" value="1"/>
</dbReference>
<keyword evidence="3" id="KW-1185">Reference proteome</keyword>
<sequence length="235" mass="27500">GELRICVLPTHLSYDAPWPVRKVPLRCTPHFITYHLESKTYAPTKQYWKFNGDDKELRDEERSDRFPWPNRDRFYIQLFSPSLGSPFQALRFSWTTSVPLLRGPTHGQRGYIVISTSFCYGEDVTPRGYIRIYDAAPHQNKIKTVYDKEQKGPITAISSVMDSSWQPWDKIYIFQFKNKDLYGVAFIDSQIYIHQLACLKNFILVADVMKSVDLLQFQQDYRTLSIISKDSKPLE</sequence>
<feature type="non-terminal residue" evidence="2">
    <location>
        <position position="235"/>
    </location>
</feature>
<dbReference type="EMBL" id="CP045890">
    <property type="protein sequence ID" value="QQP56975.1"/>
    <property type="molecule type" value="Genomic_DNA"/>
</dbReference>
<name>A0A7T8QVU7_CALRO</name>
<dbReference type="Pfam" id="PF03178">
    <property type="entry name" value="CPSF_A"/>
    <property type="match status" value="1"/>
</dbReference>
<reference evidence="3" key="1">
    <citation type="submission" date="2021-01" db="EMBL/GenBank/DDBJ databases">
        <title>Caligus Genome Assembly.</title>
        <authorList>
            <person name="Gallardo-Escarate C."/>
        </authorList>
    </citation>
    <scope>NUCLEOTIDE SEQUENCE [LARGE SCALE GENOMIC DNA]</scope>
</reference>
<evidence type="ECO:0000313" key="2">
    <source>
        <dbReference type="EMBL" id="QQP56975.1"/>
    </source>
</evidence>
<dbReference type="OrthoDB" id="6109at2759"/>
<dbReference type="GO" id="GO:0003676">
    <property type="term" value="F:nucleic acid binding"/>
    <property type="evidence" value="ECO:0007669"/>
    <property type="project" value="InterPro"/>
</dbReference>
<dbReference type="InterPro" id="IPR050358">
    <property type="entry name" value="RSE1/DDB1/CFT1"/>
</dbReference>
<accession>A0A7T8QVU7</accession>
<dbReference type="PANTHER" id="PTHR10644">
    <property type="entry name" value="DNA REPAIR/RNA PROCESSING CPSF FAMILY"/>
    <property type="match status" value="1"/>
</dbReference>
<dbReference type="AlphaFoldDB" id="A0A7T8QVU7"/>
<feature type="non-terminal residue" evidence="2">
    <location>
        <position position="1"/>
    </location>
</feature>
<evidence type="ECO:0000259" key="1">
    <source>
        <dbReference type="Pfam" id="PF03178"/>
    </source>
</evidence>
<feature type="domain" description="RSE1/DDB1/CPSF1 C-terminal" evidence="1">
    <location>
        <begin position="98"/>
        <end position="234"/>
    </location>
</feature>
<dbReference type="InterPro" id="IPR015943">
    <property type="entry name" value="WD40/YVTN_repeat-like_dom_sf"/>
</dbReference>
<proteinExistence type="predicted"/>
<evidence type="ECO:0000313" key="3">
    <source>
        <dbReference type="Proteomes" id="UP000595437"/>
    </source>
</evidence>
<dbReference type="GO" id="GO:0005634">
    <property type="term" value="C:nucleus"/>
    <property type="evidence" value="ECO:0007669"/>
    <property type="project" value="InterPro"/>
</dbReference>
<dbReference type="Proteomes" id="UP000595437">
    <property type="component" value="Chromosome 1"/>
</dbReference>
<organism evidence="2 3">
    <name type="scientific">Caligus rogercresseyi</name>
    <name type="common">Sea louse</name>
    <dbReference type="NCBI Taxonomy" id="217165"/>
    <lineage>
        <taxon>Eukaryota</taxon>
        <taxon>Metazoa</taxon>
        <taxon>Ecdysozoa</taxon>
        <taxon>Arthropoda</taxon>
        <taxon>Crustacea</taxon>
        <taxon>Multicrustacea</taxon>
        <taxon>Hexanauplia</taxon>
        <taxon>Copepoda</taxon>
        <taxon>Siphonostomatoida</taxon>
        <taxon>Caligidae</taxon>
        <taxon>Caligus</taxon>
    </lineage>
</organism>
<protein>
    <recommendedName>
        <fullName evidence="1">RSE1/DDB1/CPSF1 C-terminal domain-containing protein</fullName>
    </recommendedName>
</protein>
<gene>
    <name evidence="2" type="ORF">FKW44_001820</name>
</gene>